<evidence type="ECO:0000313" key="1">
    <source>
        <dbReference type="EMBL" id="RFZ81153.1"/>
    </source>
</evidence>
<keyword evidence="2" id="KW-1185">Reference proteome</keyword>
<dbReference type="OrthoDB" id="3193440at2"/>
<organism evidence="1 2">
    <name type="scientific">Mucilaginibacter terrenus</name>
    <dbReference type="NCBI Taxonomy" id="2482727"/>
    <lineage>
        <taxon>Bacteria</taxon>
        <taxon>Pseudomonadati</taxon>
        <taxon>Bacteroidota</taxon>
        <taxon>Sphingobacteriia</taxon>
        <taxon>Sphingobacteriales</taxon>
        <taxon>Sphingobacteriaceae</taxon>
        <taxon>Mucilaginibacter</taxon>
    </lineage>
</organism>
<accession>A0A3E2NJQ0</accession>
<proteinExistence type="predicted"/>
<dbReference type="RefSeq" id="WP_117385053.1">
    <property type="nucleotide sequence ID" value="NZ_QWDE01000007.1"/>
</dbReference>
<comment type="caution">
    <text evidence="1">The sequence shown here is derived from an EMBL/GenBank/DDBJ whole genome shotgun (WGS) entry which is preliminary data.</text>
</comment>
<name>A0A3E2NJQ0_9SPHI</name>
<reference evidence="1 2" key="1">
    <citation type="submission" date="2018-08" db="EMBL/GenBank/DDBJ databases">
        <title>Mucilaginibacter terrae sp. nov., isolated from manganese diggings.</title>
        <authorList>
            <person name="Huang Y."/>
            <person name="Zhou Z."/>
        </authorList>
    </citation>
    <scope>NUCLEOTIDE SEQUENCE [LARGE SCALE GENOMIC DNA]</scope>
    <source>
        <strain evidence="1 2">ZH6</strain>
    </source>
</reference>
<sequence>MSNLLNELLGSSKALDEQKGFVFFNDEHPEGYTSKESFLASLRKQKNGKKAFRVGHTKTMFDNMALGRGLLSEPTLSNEDGEQVIWIRFGYGKTKQNLQILNECGMYDFIMDYAHGRIQNVPTFEKLINSISQQ</sequence>
<gene>
    <name evidence="1" type="ORF">DYU05_20565</name>
</gene>
<dbReference type="Proteomes" id="UP000260823">
    <property type="component" value="Unassembled WGS sequence"/>
</dbReference>
<protein>
    <submittedName>
        <fullName evidence="1">Uncharacterized protein</fullName>
    </submittedName>
</protein>
<dbReference type="AlphaFoldDB" id="A0A3E2NJQ0"/>
<evidence type="ECO:0000313" key="2">
    <source>
        <dbReference type="Proteomes" id="UP000260823"/>
    </source>
</evidence>
<dbReference type="EMBL" id="QWDE01000007">
    <property type="protein sequence ID" value="RFZ81153.1"/>
    <property type="molecule type" value="Genomic_DNA"/>
</dbReference>